<evidence type="ECO:0008006" key="3">
    <source>
        <dbReference type="Google" id="ProtNLM"/>
    </source>
</evidence>
<accession>A0AA86IXD8</accession>
<dbReference type="RefSeq" id="WP_088219590.1">
    <property type="nucleotide sequence ID" value="NZ_AP024590.1"/>
</dbReference>
<name>A0AA86IXD8_9ENTR</name>
<reference evidence="1" key="1">
    <citation type="submission" date="2021-04" db="EMBL/GenBank/DDBJ databases">
        <title>Difference and commonality of drug resistance evolution in various bacteria. and drug sensitivity profiles.</title>
        <authorList>
            <person name="Maeda T."/>
            <person name="Shibai A."/>
            <person name="Kawada K."/>
            <person name="Kotani H."/>
            <person name="Tarusawa Y."/>
            <person name="Tanabe K."/>
            <person name="Furusawa C."/>
        </authorList>
    </citation>
    <scope>NUCLEOTIDE SEQUENCE</scope>
    <source>
        <strain evidence="1">JCM 8580</strain>
    </source>
</reference>
<dbReference type="AlphaFoldDB" id="A0AA86IXD8"/>
<dbReference type="Proteomes" id="UP000682928">
    <property type="component" value="Chromosome"/>
</dbReference>
<evidence type="ECO:0000313" key="2">
    <source>
        <dbReference type="Proteomes" id="UP000682928"/>
    </source>
</evidence>
<proteinExistence type="predicted"/>
<organism evidence="1 2">
    <name type="scientific">Enterobacter kobei</name>
    <dbReference type="NCBI Taxonomy" id="208224"/>
    <lineage>
        <taxon>Bacteria</taxon>
        <taxon>Pseudomonadati</taxon>
        <taxon>Pseudomonadota</taxon>
        <taxon>Gammaproteobacteria</taxon>
        <taxon>Enterobacterales</taxon>
        <taxon>Enterobacteriaceae</taxon>
        <taxon>Enterobacter</taxon>
        <taxon>Enterobacter cloacae complex</taxon>
    </lineage>
</organism>
<evidence type="ECO:0000313" key="1">
    <source>
        <dbReference type="EMBL" id="BCU56017.1"/>
    </source>
</evidence>
<dbReference type="EMBL" id="AP024590">
    <property type="protein sequence ID" value="BCU56017.1"/>
    <property type="molecule type" value="Genomic_DNA"/>
</dbReference>
<sequence length="324" mass="37720">MDDQGALALVQKYGKPLYNILKITGPFLLSQSKTAVENYSDFKLNKVRLEAISILLQEEAKKIVEDRSRLREIIMNTTGLERIRAQNDYNLLTKELNKLSTVDRVKDFIGDNELIENDKEIEDSWIDKFNQLASSLNEEWRKKLLANAFALELKKSGSVNFIMLNCIASFDEKTFRMFGFLINASIRMYEVNIFPSDDGKRAFDINGEKHTLNEIIYRLSHLNLLNTSSEGYIDLRNQGEKETYLRYGRRVLKMRYPDLTVPPVHLIRMNYFTSLGNDIAKLYARNINALGNEYFDVFLREAKNKQYIYSEIELPEELHEELGN</sequence>
<protein>
    <recommendedName>
        <fullName evidence="3">DUF2806 domain-containing protein</fullName>
    </recommendedName>
</protein>
<gene>
    <name evidence="1" type="ORF">ENKO_26110</name>
</gene>